<dbReference type="PRINTS" id="PR00368">
    <property type="entry name" value="FADPNR"/>
</dbReference>
<dbReference type="OrthoDB" id="74360at2759"/>
<organism evidence="6 7">
    <name type="scientific">Corynespora cassiicola Philippines</name>
    <dbReference type="NCBI Taxonomy" id="1448308"/>
    <lineage>
        <taxon>Eukaryota</taxon>
        <taxon>Fungi</taxon>
        <taxon>Dikarya</taxon>
        <taxon>Ascomycota</taxon>
        <taxon>Pezizomycotina</taxon>
        <taxon>Dothideomycetes</taxon>
        <taxon>Pleosporomycetidae</taxon>
        <taxon>Pleosporales</taxon>
        <taxon>Corynesporascaceae</taxon>
        <taxon>Corynespora</taxon>
    </lineage>
</organism>
<dbReference type="GO" id="GO:0004499">
    <property type="term" value="F:N,N-dimethylaniline monooxygenase activity"/>
    <property type="evidence" value="ECO:0007669"/>
    <property type="project" value="InterPro"/>
</dbReference>
<dbReference type="EMBL" id="KZ678130">
    <property type="protein sequence ID" value="PSN71846.1"/>
    <property type="molecule type" value="Genomic_DNA"/>
</dbReference>
<keyword evidence="3" id="KW-0274">FAD</keyword>
<dbReference type="PANTHER" id="PTHR42877:SF7">
    <property type="entry name" value="FLAVIN-BINDING MONOOXYGENASE-RELATED"/>
    <property type="match status" value="1"/>
</dbReference>
<dbReference type="GO" id="GO:0050660">
    <property type="term" value="F:flavin adenine dinucleotide binding"/>
    <property type="evidence" value="ECO:0007669"/>
    <property type="project" value="InterPro"/>
</dbReference>
<dbReference type="PRINTS" id="PR00469">
    <property type="entry name" value="PNDRDTASEII"/>
</dbReference>
<dbReference type="GO" id="GO:0050661">
    <property type="term" value="F:NADP binding"/>
    <property type="evidence" value="ECO:0007669"/>
    <property type="project" value="InterPro"/>
</dbReference>
<evidence type="ECO:0000256" key="2">
    <source>
        <dbReference type="ARBA" id="ARBA00022630"/>
    </source>
</evidence>
<dbReference type="InterPro" id="IPR036188">
    <property type="entry name" value="FAD/NAD-bd_sf"/>
</dbReference>
<evidence type="ECO:0000256" key="4">
    <source>
        <dbReference type="ARBA" id="ARBA00023002"/>
    </source>
</evidence>
<evidence type="ECO:0000256" key="1">
    <source>
        <dbReference type="ARBA" id="ARBA00010139"/>
    </source>
</evidence>
<dbReference type="InterPro" id="IPR051209">
    <property type="entry name" value="FAD-bind_Monooxygenase_sf"/>
</dbReference>
<proteinExistence type="inferred from homology"/>
<comment type="similarity">
    <text evidence="1">Belongs to the FAD-binding monooxygenase family.</text>
</comment>
<dbReference type="PANTHER" id="PTHR42877">
    <property type="entry name" value="L-ORNITHINE N(5)-MONOOXYGENASE-RELATED"/>
    <property type="match status" value="1"/>
</dbReference>
<protein>
    <submittedName>
        <fullName evidence="6">FAD/NAD(P)-binding domain-containing protein</fullName>
    </submittedName>
</protein>
<feature type="region of interest" description="Disordered" evidence="5">
    <location>
        <begin position="1"/>
        <end position="21"/>
    </location>
</feature>
<evidence type="ECO:0000256" key="5">
    <source>
        <dbReference type="SAM" id="MobiDB-lite"/>
    </source>
</evidence>
<dbReference type="Proteomes" id="UP000240883">
    <property type="component" value="Unassembled WGS sequence"/>
</dbReference>
<dbReference type="SUPFAM" id="SSF51905">
    <property type="entry name" value="FAD/NAD(P)-binding domain"/>
    <property type="match status" value="3"/>
</dbReference>
<keyword evidence="2" id="KW-0285">Flavoprotein</keyword>
<evidence type="ECO:0000313" key="6">
    <source>
        <dbReference type="EMBL" id="PSN71846.1"/>
    </source>
</evidence>
<evidence type="ECO:0000256" key="3">
    <source>
        <dbReference type="ARBA" id="ARBA00022827"/>
    </source>
</evidence>
<dbReference type="AlphaFoldDB" id="A0A2T2P2V4"/>
<dbReference type="Gene3D" id="3.50.50.60">
    <property type="entry name" value="FAD/NAD(P)-binding domain"/>
    <property type="match status" value="2"/>
</dbReference>
<name>A0A2T2P2V4_CORCC</name>
<gene>
    <name evidence="6" type="ORF">BS50DRAFT_672757</name>
</gene>
<reference evidence="6 7" key="1">
    <citation type="journal article" date="2018" name="Front. Microbiol.">
        <title>Genome-Wide Analysis of Corynespora cassiicola Leaf Fall Disease Putative Effectors.</title>
        <authorList>
            <person name="Lopez D."/>
            <person name="Ribeiro S."/>
            <person name="Label P."/>
            <person name="Fumanal B."/>
            <person name="Venisse J.S."/>
            <person name="Kohler A."/>
            <person name="de Oliveira R.R."/>
            <person name="Labutti K."/>
            <person name="Lipzen A."/>
            <person name="Lail K."/>
            <person name="Bauer D."/>
            <person name="Ohm R.A."/>
            <person name="Barry K.W."/>
            <person name="Spatafora J."/>
            <person name="Grigoriev I.V."/>
            <person name="Martin F.M."/>
            <person name="Pujade-Renaud V."/>
        </authorList>
    </citation>
    <scope>NUCLEOTIDE SEQUENCE [LARGE SCALE GENOMIC DNA]</scope>
    <source>
        <strain evidence="6 7">Philippines</strain>
    </source>
</reference>
<dbReference type="Pfam" id="PF00743">
    <property type="entry name" value="FMO-like"/>
    <property type="match status" value="1"/>
</dbReference>
<accession>A0A2T2P2V4</accession>
<sequence>MTPTSSLSANGQSHTQKSQPSGFRLLEKTVENFRPMKIIVIGAGPSGICAGIRIPEKLKNTELVIYDKNEGVGGVWWENRYLGCACDVPAHSYQYAFEPNPNWSQLYAPAREIQQYFERVARKYSVDRFLKLSHEVTECRWDSATAKWHVTVKNLTTGDIIHDTSDVLISAKGNLNTPSWPDIPGLHTFEGQLMHSAKWNENYDFSNKRVGLIGNGSSAIQILPHLQRMTGTHVLNFARSKTWISPPFSQELFRSYGFDGTAIPQETRNRFVSDPEYYHQFRLAVEEDTTGIHPSVIKGTTMQIETEKAFYDHMKKRLASHPEIFNTIIPSFPPGCRRVTPGIGYLEALVKPNVSFLTAPIVRFSKKAVYLEDGSSHEVDALVCATGFKTAAAFPFPTFGVNGLSLAEKWEHRSSTYLGITTASFPNFFLLLGPNANLATGALLSLLEAQLDYVIKCTRKLQKENIARIQVKDAREQDFIEYTDEYFKATVFAEDCRSWYKNKDGKVTGLWPGSPIHCLETLRSPRWEDFEYTYVEELEQQDRERNSGKTGSGTKTKTFNQLAWLGNGWSTNQIEGRDTVWYLYPEFVQKPTSPRPEEHALFKIRAFSY</sequence>
<keyword evidence="4" id="KW-0560">Oxidoreductase</keyword>
<dbReference type="InterPro" id="IPR020946">
    <property type="entry name" value="Flavin_mOase-like"/>
</dbReference>
<evidence type="ECO:0000313" key="7">
    <source>
        <dbReference type="Proteomes" id="UP000240883"/>
    </source>
</evidence>
<keyword evidence="7" id="KW-1185">Reference proteome</keyword>